<dbReference type="VEuPathDB" id="FungiDB:T551_01783"/>
<dbReference type="eggNOG" id="KOG2459">
    <property type="taxonomic scope" value="Eukaryota"/>
</dbReference>
<dbReference type="RefSeq" id="XP_018229791.1">
    <property type="nucleotide sequence ID" value="XM_018374046.1"/>
</dbReference>
<evidence type="ECO:0000256" key="5">
    <source>
        <dbReference type="ARBA" id="ARBA00022692"/>
    </source>
</evidence>
<dbReference type="Pfam" id="PF10510">
    <property type="entry name" value="PIG-S"/>
    <property type="match status" value="1"/>
</dbReference>
<evidence type="ECO:0000256" key="4">
    <source>
        <dbReference type="ARBA" id="ARBA00022502"/>
    </source>
</evidence>
<keyword evidence="7 10" id="KW-1133">Transmembrane helix</keyword>
<gene>
    <name evidence="11" type="ORF">T551_01783</name>
</gene>
<dbReference type="GO" id="GO:0042765">
    <property type="term" value="C:GPI-anchor transamidase complex"/>
    <property type="evidence" value="ECO:0007669"/>
    <property type="project" value="InterPro"/>
</dbReference>
<proteinExistence type="inferred from homology"/>
<dbReference type="Proteomes" id="UP000053447">
    <property type="component" value="Unassembled WGS sequence"/>
</dbReference>
<dbReference type="PANTHER" id="PTHR21072">
    <property type="entry name" value="GPI TRANSAMIDASE COMPONENT PIG-S"/>
    <property type="match status" value="1"/>
</dbReference>
<keyword evidence="9" id="KW-0325">Glycoprotein</keyword>
<name>A0A0W4ZQ54_PNEJ7</name>
<sequence>MSFCQKQKRWIVATYWFFVLLAIPIWWKTTEIYRAKLPLKLMDKWAKGQMCNIQFDIPVIIDITHNSNNIKMIEKLKQIISTKQEKNIIKLHIKKKHLNIDKSHYVVKLHEKKNIKSVSMNIYRNRTLFIDYHPHIFPKLPKIISETLLDIFSLQEKYINFYLKATESRHKSLELDNNTYTKVVKYSSTFDIVFSLVNGDEKNVVSFWDIKKAVYLYFRPLLRQLSALSEFNVESQIHFCSELTFNPYKSKQGNMFQISIDQFPEFVNFAEWNLETTFSSHKIINFLVYVPPRNIQPLFLKDSHDNLITTNSFLVPQWGSIIIHNQNHTDIDISHLNITQLQPIFHIFISNFLSLLGTPSLPSYISIEPLPVLNAWRLDGLYRQRITENIISASETLGSLARLVQRIHNMVIPDQVQQDVSKTIDYLKKTCQSLNDSKFSNALNYSRIAVNSAEKAFFDPSMVSMLYFPDEHKYGVYLPLFGPLFFPLVIPLLREFSNFLKSWKTKRNEKKEPRHTE</sequence>
<evidence type="ECO:0000313" key="11">
    <source>
        <dbReference type="EMBL" id="KTW30500.1"/>
    </source>
</evidence>
<comment type="similarity">
    <text evidence="3">Belongs to the PIGS family.</text>
</comment>
<dbReference type="GO" id="GO:0016255">
    <property type="term" value="P:attachment of GPI anchor to protein"/>
    <property type="evidence" value="ECO:0007669"/>
    <property type="project" value="InterPro"/>
</dbReference>
<dbReference type="GeneID" id="28940301"/>
<evidence type="ECO:0000256" key="8">
    <source>
        <dbReference type="ARBA" id="ARBA00023136"/>
    </source>
</evidence>
<keyword evidence="5 10" id="KW-0812">Transmembrane</keyword>
<evidence type="ECO:0000256" key="6">
    <source>
        <dbReference type="ARBA" id="ARBA00022824"/>
    </source>
</evidence>
<evidence type="ECO:0000256" key="2">
    <source>
        <dbReference type="ARBA" id="ARBA00004687"/>
    </source>
</evidence>
<dbReference type="STRING" id="1408657.A0A0W4ZQ54"/>
<comment type="pathway">
    <text evidence="2">Glycolipid biosynthesis; glycosylphosphatidylinositol-anchor biosynthesis.</text>
</comment>
<keyword evidence="4" id="KW-0337">GPI-anchor biosynthesis</keyword>
<evidence type="ECO:0000256" key="9">
    <source>
        <dbReference type="ARBA" id="ARBA00023180"/>
    </source>
</evidence>
<keyword evidence="8 10" id="KW-0472">Membrane</keyword>
<reference evidence="12" key="1">
    <citation type="journal article" date="2016" name="Nat. Commun.">
        <title>Genome analysis of three Pneumocystis species reveals adaptation mechanisms to life exclusively in mammalian hosts.</title>
        <authorList>
            <person name="Ma L."/>
            <person name="Chen Z."/>
            <person name="Huang D.W."/>
            <person name="Kutty G."/>
            <person name="Ishihara M."/>
            <person name="Wang H."/>
            <person name="Abouelleil A."/>
            <person name="Bishop L."/>
            <person name="Davey E."/>
            <person name="Deng R."/>
            <person name="Deng X."/>
            <person name="Fan L."/>
            <person name="Fantoni G."/>
            <person name="Fitzgerald M."/>
            <person name="Gogineni E."/>
            <person name="Goldberg J.M."/>
            <person name="Handley G."/>
            <person name="Hu X."/>
            <person name="Huber C."/>
            <person name="Jiao X."/>
            <person name="Jones K."/>
            <person name="Levin J.Z."/>
            <person name="Liu Y."/>
            <person name="Macdonald P."/>
            <person name="Melnikov A."/>
            <person name="Raley C."/>
            <person name="Sassi M."/>
            <person name="Sherman B.T."/>
            <person name="Song X."/>
            <person name="Sykes S."/>
            <person name="Tran B."/>
            <person name="Walsh L."/>
            <person name="Xia Y."/>
            <person name="Yang J."/>
            <person name="Young S."/>
            <person name="Zeng Q."/>
            <person name="Zheng X."/>
            <person name="Stephens R."/>
            <person name="Nusbaum C."/>
            <person name="Birren B.W."/>
            <person name="Azadi P."/>
            <person name="Lempicki R.A."/>
            <person name="Cuomo C.A."/>
            <person name="Kovacs J.A."/>
        </authorList>
    </citation>
    <scope>NUCLEOTIDE SEQUENCE [LARGE SCALE GENOMIC DNA]</scope>
    <source>
        <strain evidence="12">RU7</strain>
    </source>
</reference>
<keyword evidence="6" id="KW-0256">Endoplasmic reticulum</keyword>
<evidence type="ECO:0000256" key="10">
    <source>
        <dbReference type="SAM" id="Phobius"/>
    </source>
</evidence>
<dbReference type="UniPathway" id="UPA00196"/>
<feature type="transmembrane region" description="Helical" evidence="10">
    <location>
        <begin position="9"/>
        <end position="27"/>
    </location>
</feature>
<dbReference type="GO" id="GO:0006506">
    <property type="term" value="P:GPI anchor biosynthetic process"/>
    <property type="evidence" value="ECO:0007669"/>
    <property type="project" value="UniProtKB-UniPathway"/>
</dbReference>
<feature type="transmembrane region" description="Helical" evidence="10">
    <location>
        <begin position="474"/>
        <end position="493"/>
    </location>
</feature>
<evidence type="ECO:0008006" key="13">
    <source>
        <dbReference type="Google" id="ProtNLM"/>
    </source>
</evidence>
<organism evidence="11 12">
    <name type="scientific">Pneumocystis jirovecii (strain RU7)</name>
    <name type="common">Human pneumocystis pneumonia agent</name>
    <dbReference type="NCBI Taxonomy" id="1408657"/>
    <lineage>
        <taxon>Eukaryota</taxon>
        <taxon>Fungi</taxon>
        <taxon>Dikarya</taxon>
        <taxon>Ascomycota</taxon>
        <taxon>Taphrinomycotina</taxon>
        <taxon>Pneumocystomycetes</taxon>
        <taxon>Pneumocystaceae</taxon>
        <taxon>Pneumocystis</taxon>
    </lineage>
</organism>
<evidence type="ECO:0000256" key="1">
    <source>
        <dbReference type="ARBA" id="ARBA00004477"/>
    </source>
</evidence>
<protein>
    <recommendedName>
        <fullName evidence="13">GPI transamidase component PIG-S</fullName>
    </recommendedName>
</protein>
<keyword evidence="12" id="KW-1185">Reference proteome</keyword>
<evidence type="ECO:0000256" key="3">
    <source>
        <dbReference type="ARBA" id="ARBA00005316"/>
    </source>
</evidence>
<dbReference type="InterPro" id="IPR019540">
    <property type="entry name" value="PtdIno-glycan_biosynth_class_S"/>
</dbReference>
<dbReference type="OrthoDB" id="28748at2759"/>
<comment type="caution">
    <text evidence="11">The sequence shown here is derived from an EMBL/GenBank/DDBJ whole genome shotgun (WGS) entry which is preliminary data.</text>
</comment>
<dbReference type="EMBL" id="LFWA01000007">
    <property type="protein sequence ID" value="KTW30500.1"/>
    <property type="molecule type" value="Genomic_DNA"/>
</dbReference>
<evidence type="ECO:0000256" key="7">
    <source>
        <dbReference type="ARBA" id="ARBA00022989"/>
    </source>
</evidence>
<accession>A0A0W4ZQ54</accession>
<dbReference type="AlphaFoldDB" id="A0A0W4ZQ54"/>
<evidence type="ECO:0000313" key="12">
    <source>
        <dbReference type="Proteomes" id="UP000053447"/>
    </source>
</evidence>
<dbReference type="PANTHER" id="PTHR21072:SF13">
    <property type="entry name" value="GPI TRANSAMIDASE COMPONENT PIG-S"/>
    <property type="match status" value="1"/>
</dbReference>
<comment type="subcellular location">
    <subcellularLocation>
        <location evidence="1">Endoplasmic reticulum membrane</location>
        <topology evidence="1">Multi-pass membrane protein</topology>
    </subcellularLocation>
</comment>